<dbReference type="AlphaFoldDB" id="W9CP80"/>
<sequence>MSSSKSTLQVAFPGRNISNEICLNIIKYVDKSTIKNARLVSKSWAKLTMEYVFTDTGFTMSPFKDDMERLAKVVRTPMYKSIHHIEFNIGAADMADLGTWILDNAPPTNLKDLLSKEAFATWFQKKVTKLSDSYSSQCIGTYGGLQIDLLLLPLKMLDYISIISPNNKNKPSPDRILSYLSLLHGLQRDTDEVSMWAGIPELKLGALLDIISRLPSWPTALKNLHIDQFPLQSLSS</sequence>
<keyword evidence="2" id="KW-1185">Reference proteome</keyword>
<dbReference type="HOGENOM" id="CLU_1176010_0_0_1"/>
<gene>
    <name evidence="1" type="ORF">SBOR_1832</name>
</gene>
<comment type="caution">
    <text evidence="1">The sequence shown here is derived from an EMBL/GenBank/DDBJ whole genome shotgun (WGS) entry which is preliminary data.</text>
</comment>
<dbReference type="Proteomes" id="UP000019487">
    <property type="component" value="Unassembled WGS sequence"/>
</dbReference>
<dbReference type="SUPFAM" id="SSF81383">
    <property type="entry name" value="F-box domain"/>
    <property type="match status" value="1"/>
</dbReference>
<dbReference type="InterPro" id="IPR036047">
    <property type="entry name" value="F-box-like_dom_sf"/>
</dbReference>
<evidence type="ECO:0000313" key="1">
    <source>
        <dbReference type="EMBL" id="ESZ97823.1"/>
    </source>
</evidence>
<protein>
    <submittedName>
        <fullName evidence="1">Uncharacterized protein</fullName>
    </submittedName>
</protein>
<dbReference type="EMBL" id="AYSA01000068">
    <property type="protein sequence ID" value="ESZ97823.1"/>
    <property type="molecule type" value="Genomic_DNA"/>
</dbReference>
<organism evidence="1 2">
    <name type="scientific">Sclerotinia borealis (strain F-4128)</name>
    <dbReference type="NCBI Taxonomy" id="1432307"/>
    <lineage>
        <taxon>Eukaryota</taxon>
        <taxon>Fungi</taxon>
        <taxon>Dikarya</taxon>
        <taxon>Ascomycota</taxon>
        <taxon>Pezizomycotina</taxon>
        <taxon>Leotiomycetes</taxon>
        <taxon>Helotiales</taxon>
        <taxon>Sclerotiniaceae</taxon>
        <taxon>Sclerotinia</taxon>
    </lineage>
</organism>
<dbReference type="OrthoDB" id="3533617at2759"/>
<evidence type="ECO:0000313" key="2">
    <source>
        <dbReference type="Proteomes" id="UP000019487"/>
    </source>
</evidence>
<reference evidence="1 2" key="1">
    <citation type="journal article" date="2014" name="Genome Announc.">
        <title>Draft genome sequence of Sclerotinia borealis, a psychrophilic plant pathogenic fungus.</title>
        <authorList>
            <person name="Mardanov A.V."/>
            <person name="Beletsky A.V."/>
            <person name="Kadnikov V.V."/>
            <person name="Ignatov A.N."/>
            <person name="Ravin N.V."/>
        </authorList>
    </citation>
    <scope>NUCLEOTIDE SEQUENCE [LARGE SCALE GENOMIC DNA]</scope>
    <source>
        <strain evidence="2">F-4157</strain>
    </source>
</reference>
<proteinExistence type="predicted"/>
<accession>W9CP80</accession>
<name>W9CP80_SCLBF</name>